<feature type="compositionally biased region" description="Polar residues" evidence="1">
    <location>
        <begin position="435"/>
        <end position="454"/>
    </location>
</feature>
<protein>
    <submittedName>
        <fullName evidence="5">Uncharacterized protein LOC108831734</fullName>
    </submittedName>
</protein>
<feature type="domain" description="Zinc knuckle CX2CX4HX4C" evidence="3">
    <location>
        <begin position="172"/>
        <end position="219"/>
    </location>
</feature>
<evidence type="ECO:0000313" key="4">
    <source>
        <dbReference type="Proteomes" id="UP000504610"/>
    </source>
</evidence>
<name>A0A6J0LL59_RAPSA</name>
<organism evidence="4 5">
    <name type="scientific">Raphanus sativus</name>
    <name type="common">Radish</name>
    <name type="synonym">Raphanus raphanistrum var. sativus</name>
    <dbReference type="NCBI Taxonomy" id="3726"/>
    <lineage>
        <taxon>Eukaryota</taxon>
        <taxon>Viridiplantae</taxon>
        <taxon>Streptophyta</taxon>
        <taxon>Embryophyta</taxon>
        <taxon>Tracheophyta</taxon>
        <taxon>Spermatophyta</taxon>
        <taxon>Magnoliopsida</taxon>
        <taxon>eudicotyledons</taxon>
        <taxon>Gunneridae</taxon>
        <taxon>Pentapetalae</taxon>
        <taxon>rosids</taxon>
        <taxon>malvids</taxon>
        <taxon>Brassicales</taxon>
        <taxon>Brassicaceae</taxon>
        <taxon>Brassiceae</taxon>
        <taxon>Raphanus</taxon>
    </lineage>
</organism>
<dbReference type="InterPro" id="IPR025836">
    <property type="entry name" value="Zn_knuckle_CX2CX4HX4C"/>
</dbReference>
<reference evidence="5" key="2">
    <citation type="submission" date="2025-08" db="UniProtKB">
        <authorList>
            <consortium name="RefSeq"/>
        </authorList>
    </citation>
    <scope>IDENTIFICATION</scope>
    <source>
        <tissue evidence="5">Leaf</tissue>
    </source>
</reference>
<keyword evidence="4" id="KW-1185">Reference proteome</keyword>
<dbReference type="OrthoDB" id="1707487at2759"/>
<evidence type="ECO:0000313" key="5">
    <source>
        <dbReference type="RefSeq" id="XP_018460757.2"/>
    </source>
</evidence>
<dbReference type="Pfam" id="PF14392">
    <property type="entry name" value="zf-CCHC_4"/>
    <property type="match status" value="1"/>
</dbReference>
<reference evidence="4" key="1">
    <citation type="journal article" date="2019" name="Database">
        <title>The radish genome database (RadishGD): an integrated information resource for radish genomics.</title>
        <authorList>
            <person name="Yu H.J."/>
            <person name="Baek S."/>
            <person name="Lee Y.J."/>
            <person name="Cho A."/>
            <person name="Mun J.H."/>
        </authorList>
    </citation>
    <scope>NUCLEOTIDE SEQUENCE [LARGE SCALE GENOMIC DNA]</scope>
    <source>
        <strain evidence="4">cv. WK10039</strain>
    </source>
</reference>
<gene>
    <name evidence="5" type="primary">LOC108831734</name>
</gene>
<feature type="region of interest" description="Disordered" evidence="1">
    <location>
        <begin position="238"/>
        <end position="262"/>
    </location>
</feature>
<feature type="region of interest" description="Disordered" evidence="1">
    <location>
        <begin position="385"/>
        <end position="462"/>
    </location>
</feature>
<feature type="domain" description="DUF4283" evidence="2">
    <location>
        <begin position="34"/>
        <end position="112"/>
    </location>
</feature>
<accession>A0A6J0LL59</accession>
<dbReference type="GeneID" id="108831734"/>
<dbReference type="AlphaFoldDB" id="A0A6J0LL59"/>
<dbReference type="Pfam" id="PF14111">
    <property type="entry name" value="DUF4283"/>
    <property type="match status" value="1"/>
</dbReference>
<proteinExistence type="predicted"/>
<evidence type="ECO:0000256" key="1">
    <source>
        <dbReference type="SAM" id="MobiDB-lite"/>
    </source>
</evidence>
<dbReference type="PANTHER" id="PTHR31286">
    <property type="entry name" value="GLYCINE-RICH CELL WALL STRUCTURAL PROTEIN 1.8-LIKE"/>
    <property type="match status" value="1"/>
</dbReference>
<feature type="compositionally biased region" description="Polar residues" evidence="1">
    <location>
        <begin position="410"/>
        <end position="420"/>
    </location>
</feature>
<dbReference type="KEGG" id="rsz:108831734"/>
<feature type="region of interest" description="Disordered" evidence="1">
    <location>
        <begin position="1"/>
        <end position="25"/>
    </location>
</feature>
<dbReference type="PANTHER" id="PTHR31286:SF178">
    <property type="entry name" value="DUF4283 DOMAIN-CONTAINING PROTEIN"/>
    <property type="match status" value="1"/>
</dbReference>
<evidence type="ECO:0000259" key="3">
    <source>
        <dbReference type="Pfam" id="PF14392"/>
    </source>
</evidence>
<dbReference type="Proteomes" id="UP000504610">
    <property type="component" value="Chromosome 2"/>
</dbReference>
<dbReference type="InterPro" id="IPR040256">
    <property type="entry name" value="At4g02000-like"/>
</dbReference>
<dbReference type="InterPro" id="IPR025558">
    <property type="entry name" value="DUF4283"/>
</dbReference>
<dbReference type="RefSeq" id="XP_018460757.2">
    <property type="nucleotide sequence ID" value="XM_018605255.2"/>
</dbReference>
<sequence length="462" mass="52225">MADSLHRSLKSMSLEEEEEPLTLPDSPTFRVLDDNALSLLGKLLNPDCQNMDRMIDYMPTAWRLVGRVRGIALSCDKFQFIFDREEDLQTVLNDRPWSYNHWTMVLERWTPEPPEDFLRYMEVWVRIRHIPANFFTLGTMFALAKETGRVLEIAYDPKISHKKDYILALVSFDTEKPAKASRKLTVKKGVAMTIGFEYERIHKRCFHCHCLTHEKPKCPLLRKGHQIVKEPAPALELMQQNSEDSAESSKCPARESAPPGFPTMFPELPPEERKMAMLYISHSDDTERLARIQRVKQSIEDQGRSHVATLTRFTSNLDKGKGHVFSYAEKETDENPHKHPRISSSLPILTTEINEHEVSDSALSANTGDPNLAISTDFQVGTSCVLPAGGSKEGKQARRRPPSWKRKSQTGKSSLNSSGTPFALKEISGKRKPESVNQSPAKKPSVPSTNTVASSVKPLQFQ</sequence>
<feature type="compositionally biased region" description="Basic residues" evidence="1">
    <location>
        <begin position="397"/>
        <end position="409"/>
    </location>
</feature>
<evidence type="ECO:0000259" key="2">
    <source>
        <dbReference type="Pfam" id="PF14111"/>
    </source>
</evidence>